<protein>
    <submittedName>
        <fullName evidence="2">Uncharacterized protein</fullName>
    </submittedName>
</protein>
<comment type="caution">
    <text evidence="2">The sequence shown here is derived from an EMBL/GenBank/DDBJ whole genome shotgun (WGS) entry which is preliminary data.</text>
</comment>
<gene>
    <name evidence="2" type="ORF">PLEPLA_LOCUS47722</name>
</gene>
<dbReference type="AlphaFoldDB" id="A0A9N7ZD07"/>
<name>A0A9N7ZD07_PLEPL</name>
<accession>A0A9N7ZD07</accession>
<evidence type="ECO:0000313" key="2">
    <source>
        <dbReference type="EMBL" id="CAB1459885.1"/>
    </source>
</evidence>
<feature type="region of interest" description="Disordered" evidence="1">
    <location>
        <begin position="1"/>
        <end position="27"/>
    </location>
</feature>
<feature type="compositionally biased region" description="Polar residues" evidence="1">
    <location>
        <begin position="105"/>
        <end position="119"/>
    </location>
</feature>
<organism evidence="2 3">
    <name type="scientific">Pleuronectes platessa</name>
    <name type="common">European plaice</name>
    <dbReference type="NCBI Taxonomy" id="8262"/>
    <lineage>
        <taxon>Eukaryota</taxon>
        <taxon>Metazoa</taxon>
        <taxon>Chordata</taxon>
        <taxon>Craniata</taxon>
        <taxon>Vertebrata</taxon>
        <taxon>Euteleostomi</taxon>
        <taxon>Actinopterygii</taxon>
        <taxon>Neopterygii</taxon>
        <taxon>Teleostei</taxon>
        <taxon>Neoteleostei</taxon>
        <taxon>Acanthomorphata</taxon>
        <taxon>Carangaria</taxon>
        <taxon>Pleuronectiformes</taxon>
        <taxon>Pleuronectoidei</taxon>
        <taxon>Pleuronectidae</taxon>
        <taxon>Pleuronectes</taxon>
    </lineage>
</organism>
<reference evidence="2" key="1">
    <citation type="submission" date="2020-03" db="EMBL/GenBank/DDBJ databases">
        <authorList>
            <person name="Weist P."/>
        </authorList>
    </citation>
    <scope>NUCLEOTIDE SEQUENCE</scope>
</reference>
<dbReference type="EMBL" id="CADEAL010004450">
    <property type="protein sequence ID" value="CAB1459885.1"/>
    <property type="molecule type" value="Genomic_DNA"/>
</dbReference>
<keyword evidence="3" id="KW-1185">Reference proteome</keyword>
<feature type="compositionally biased region" description="Basic and acidic residues" evidence="1">
    <location>
        <begin position="1"/>
        <end position="10"/>
    </location>
</feature>
<dbReference type="Proteomes" id="UP001153269">
    <property type="component" value="Unassembled WGS sequence"/>
</dbReference>
<evidence type="ECO:0000256" key="1">
    <source>
        <dbReference type="SAM" id="MobiDB-lite"/>
    </source>
</evidence>
<proteinExistence type="predicted"/>
<evidence type="ECO:0000313" key="3">
    <source>
        <dbReference type="Proteomes" id="UP001153269"/>
    </source>
</evidence>
<feature type="region of interest" description="Disordered" evidence="1">
    <location>
        <begin position="105"/>
        <end position="128"/>
    </location>
</feature>
<sequence>MELQPEDVKATQRCPPSSGGHSPFKRLRDQIGHGNSYHKFPVPACPCPTSSRTCSAESRALSWNEHGFLSCSWIRLRMTSHTTERRLDRTGTDTVEIPVTLTNQGTLLTPDSTSQSNQGFKPLKPHLTPAQRVTSGNYKCFVM</sequence>